<evidence type="ECO:0000256" key="1">
    <source>
        <dbReference type="SAM" id="MobiDB-lite"/>
    </source>
</evidence>
<dbReference type="Proteomes" id="UP000054995">
    <property type="component" value="Unassembled WGS sequence"/>
</dbReference>
<evidence type="ECO:0008006" key="4">
    <source>
        <dbReference type="Google" id="ProtNLM"/>
    </source>
</evidence>
<accession>A0A0V1FYP7</accession>
<dbReference type="OrthoDB" id="5984724at2759"/>
<reference evidence="2 3" key="1">
    <citation type="submission" date="2015-01" db="EMBL/GenBank/DDBJ databases">
        <title>Evolution of Trichinella species and genotypes.</title>
        <authorList>
            <person name="Korhonen P.K."/>
            <person name="Edoardo P."/>
            <person name="Giuseppe L.R."/>
            <person name="Gasser R.B."/>
        </authorList>
    </citation>
    <scope>NUCLEOTIDE SEQUENCE [LARGE SCALE GENOMIC DNA]</scope>
    <source>
        <strain evidence="2">ISS470</strain>
    </source>
</reference>
<dbReference type="AlphaFoldDB" id="A0A0V1FYP7"/>
<sequence length="226" mass="25187">MRQYFGEDWAQPAPAASPSRRAWYLPHHAVYQDLGDEWVPGHVRWSRTVRLDHIEQTTGDGTESPDRSTEAAMAVLPEDRATPAPAFTHVGMDFIGPVFLRVVKRGTASRSREIWQGKGSNGNLSPPPKRAMDGSYWERLVYTTKVPNTTKSSEDPRTGTARRRGVPHPPLLTGRTYAEVEDRDLNYTYRSVGPGGEQPREALTEQAHLGIGQECFSSAMPSQNDD</sequence>
<keyword evidence="3" id="KW-1185">Reference proteome</keyword>
<protein>
    <recommendedName>
        <fullName evidence="4">DUF5641 domain-containing protein</fullName>
    </recommendedName>
</protein>
<proteinExistence type="predicted"/>
<feature type="region of interest" description="Disordered" evidence="1">
    <location>
        <begin position="148"/>
        <end position="172"/>
    </location>
</feature>
<dbReference type="EMBL" id="JYDT01000016">
    <property type="protein sequence ID" value="KRY91026.1"/>
    <property type="molecule type" value="Genomic_DNA"/>
</dbReference>
<evidence type="ECO:0000313" key="3">
    <source>
        <dbReference type="Proteomes" id="UP000054995"/>
    </source>
</evidence>
<name>A0A0V1FYP7_TRIPS</name>
<comment type="caution">
    <text evidence="2">The sequence shown here is derived from an EMBL/GenBank/DDBJ whole genome shotgun (WGS) entry which is preliminary data.</text>
</comment>
<organism evidence="2 3">
    <name type="scientific">Trichinella pseudospiralis</name>
    <name type="common">Parasitic roundworm</name>
    <dbReference type="NCBI Taxonomy" id="6337"/>
    <lineage>
        <taxon>Eukaryota</taxon>
        <taxon>Metazoa</taxon>
        <taxon>Ecdysozoa</taxon>
        <taxon>Nematoda</taxon>
        <taxon>Enoplea</taxon>
        <taxon>Dorylaimia</taxon>
        <taxon>Trichinellida</taxon>
        <taxon>Trichinellidae</taxon>
        <taxon>Trichinella</taxon>
    </lineage>
</organism>
<gene>
    <name evidence="2" type="ORF">T4D_15079</name>
</gene>
<evidence type="ECO:0000313" key="2">
    <source>
        <dbReference type="EMBL" id="KRY91026.1"/>
    </source>
</evidence>